<evidence type="ECO:0000259" key="2">
    <source>
        <dbReference type="PROSITE" id="PS50888"/>
    </source>
</evidence>
<dbReference type="InterPro" id="IPR036638">
    <property type="entry name" value="HLH_DNA-bd_sf"/>
</dbReference>
<sequence length="103" mass="12146">SDPNNNNNKHPIGSEEWMRQRRENHREVERKRRETISDGIAELAKLVPDGDKNKGSVLQRAVQYIMNLKQQEISNNEQWAMEKNMLEQMLSDVTKQNEILKED</sequence>
<evidence type="ECO:0000313" key="3">
    <source>
        <dbReference type="EMBL" id="EGF77013.1"/>
    </source>
</evidence>
<accession>F4PD16</accession>
<keyword evidence="4" id="KW-1185">Reference proteome</keyword>
<dbReference type="AlphaFoldDB" id="F4PD16"/>
<dbReference type="Proteomes" id="UP000007241">
    <property type="component" value="Unassembled WGS sequence"/>
</dbReference>
<dbReference type="FunCoup" id="F4PD16">
    <property type="interactions" value="148"/>
</dbReference>
<dbReference type="GO" id="GO:0046983">
    <property type="term" value="F:protein dimerization activity"/>
    <property type="evidence" value="ECO:0007669"/>
    <property type="project" value="InterPro"/>
</dbReference>
<feature type="non-terminal residue" evidence="3">
    <location>
        <position position="1"/>
    </location>
</feature>
<dbReference type="STRING" id="684364.F4PD16"/>
<evidence type="ECO:0000256" key="1">
    <source>
        <dbReference type="SAM" id="MobiDB-lite"/>
    </source>
</evidence>
<name>F4PD16_BATDJ</name>
<dbReference type="PANTHER" id="PTHR47787">
    <property type="entry name" value="CENTROMERE-BINDING PROTEIN 1"/>
    <property type="match status" value="1"/>
</dbReference>
<dbReference type="GeneID" id="18241580"/>
<feature type="compositionally biased region" description="Basic and acidic residues" evidence="1">
    <location>
        <begin position="12"/>
        <end position="33"/>
    </location>
</feature>
<dbReference type="OMA" id="CEQAISE"/>
<evidence type="ECO:0000313" key="4">
    <source>
        <dbReference type="Proteomes" id="UP000007241"/>
    </source>
</evidence>
<protein>
    <recommendedName>
        <fullName evidence="2">BHLH domain-containing protein</fullName>
    </recommendedName>
</protein>
<dbReference type="SMART" id="SM00353">
    <property type="entry name" value="HLH"/>
    <property type="match status" value="1"/>
</dbReference>
<dbReference type="HOGENOM" id="CLU_143697_0_0_1"/>
<dbReference type="PROSITE" id="PS50888">
    <property type="entry name" value="BHLH"/>
    <property type="match status" value="1"/>
</dbReference>
<dbReference type="OrthoDB" id="71302at2759"/>
<dbReference type="PANTHER" id="PTHR47787:SF1">
    <property type="entry name" value="CENTROMERE-BINDING PROTEIN 1"/>
    <property type="match status" value="1"/>
</dbReference>
<dbReference type="SUPFAM" id="SSF47459">
    <property type="entry name" value="HLH, helix-loop-helix DNA-binding domain"/>
    <property type="match status" value="1"/>
</dbReference>
<dbReference type="InterPro" id="IPR011598">
    <property type="entry name" value="bHLH_dom"/>
</dbReference>
<dbReference type="Pfam" id="PF00010">
    <property type="entry name" value="HLH"/>
    <property type="match status" value="1"/>
</dbReference>
<organism evidence="3 4">
    <name type="scientific">Batrachochytrium dendrobatidis (strain JAM81 / FGSC 10211)</name>
    <name type="common">Frog chytrid fungus</name>
    <dbReference type="NCBI Taxonomy" id="684364"/>
    <lineage>
        <taxon>Eukaryota</taxon>
        <taxon>Fungi</taxon>
        <taxon>Fungi incertae sedis</taxon>
        <taxon>Chytridiomycota</taxon>
        <taxon>Chytridiomycota incertae sedis</taxon>
        <taxon>Chytridiomycetes</taxon>
        <taxon>Rhizophydiales</taxon>
        <taxon>Rhizophydiales incertae sedis</taxon>
        <taxon>Batrachochytrium</taxon>
    </lineage>
</organism>
<gene>
    <name evidence="3" type="ORF">BATDEDRAFT_6202</name>
</gene>
<dbReference type="InParanoid" id="F4PD16"/>
<dbReference type="RefSeq" id="XP_006682340.1">
    <property type="nucleotide sequence ID" value="XM_006682277.1"/>
</dbReference>
<feature type="non-terminal residue" evidence="3">
    <location>
        <position position="103"/>
    </location>
</feature>
<feature type="domain" description="BHLH" evidence="2">
    <location>
        <begin position="20"/>
        <end position="68"/>
    </location>
</feature>
<proteinExistence type="predicted"/>
<dbReference type="EMBL" id="GL882894">
    <property type="protein sequence ID" value="EGF77013.1"/>
    <property type="molecule type" value="Genomic_DNA"/>
</dbReference>
<reference evidence="3 4" key="1">
    <citation type="submission" date="2009-12" db="EMBL/GenBank/DDBJ databases">
        <title>The draft genome of Batrachochytrium dendrobatidis.</title>
        <authorList>
            <consortium name="US DOE Joint Genome Institute (JGI-PGF)"/>
            <person name="Kuo A."/>
            <person name="Salamov A."/>
            <person name="Schmutz J."/>
            <person name="Lucas S."/>
            <person name="Pitluck S."/>
            <person name="Rosenblum E."/>
            <person name="Stajich J."/>
            <person name="Eisen M."/>
            <person name="Grigoriev I.V."/>
        </authorList>
    </citation>
    <scope>NUCLEOTIDE SEQUENCE [LARGE SCALE GENOMIC DNA]</scope>
    <source>
        <strain evidence="4">JAM81 / FGSC 10211</strain>
    </source>
</reference>
<dbReference type="Gene3D" id="4.10.280.10">
    <property type="entry name" value="Helix-loop-helix DNA-binding domain"/>
    <property type="match status" value="1"/>
</dbReference>
<feature type="region of interest" description="Disordered" evidence="1">
    <location>
        <begin position="1"/>
        <end position="33"/>
    </location>
</feature>